<dbReference type="PANTHER" id="PTHR45749:SF35">
    <property type="entry name" value="AC-LIKE TRANSPOSASE-RELATED"/>
    <property type="match status" value="1"/>
</dbReference>
<dbReference type="InterPro" id="IPR008906">
    <property type="entry name" value="HATC_C_dom"/>
</dbReference>
<gene>
    <name evidence="2" type="ORF">PYW07_005706</name>
</gene>
<proteinExistence type="predicted"/>
<evidence type="ECO:0000313" key="2">
    <source>
        <dbReference type="EMBL" id="KAJ8717776.1"/>
    </source>
</evidence>
<dbReference type="AlphaFoldDB" id="A0AAD7YKE7"/>
<dbReference type="Pfam" id="PF05699">
    <property type="entry name" value="Dimer_Tnp_hAT"/>
    <property type="match status" value="1"/>
</dbReference>
<feature type="domain" description="HAT C-terminal dimerisation" evidence="1">
    <location>
        <begin position="11"/>
        <end position="91"/>
    </location>
</feature>
<sequence>MLCDELISLKSFLPDQKVVTPVFVLNFIKDRNLKELYPNVWIALRILLTIPVTVASGERSFSKLKLIKTYLRSTISQSRLTNLATLSIENEIAGNIDFDNLIKEFADRKARKVKFY</sequence>
<dbReference type="PANTHER" id="PTHR45749">
    <property type="match status" value="1"/>
</dbReference>
<organism evidence="2 3">
    <name type="scientific">Mythimna separata</name>
    <name type="common">Oriental armyworm</name>
    <name type="synonym">Pseudaletia separata</name>
    <dbReference type="NCBI Taxonomy" id="271217"/>
    <lineage>
        <taxon>Eukaryota</taxon>
        <taxon>Metazoa</taxon>
        <taxon>Ecdysozoa</taxon>
        <taxon>Arthropoda</taxon>
        <taxon>Hexapoda</taxon>
        <taxon>Insecta</taxon>
        <taxon>Pterygota</taxon>
        <taxon>Neoptera</taxon>
        <taxon>Endopterygota</taxon>
        <taxon>Lepidoptera</taxon>
        <taxon>Glossata</taxon>
        <taxon>Ditrysia</taxon>
        <taxon>Noctuoidea</taxon>
        <taxon>Noctuidae</taxon>
        <taxon>Noctuinae</taxon>
        <taxon>Hadenini</taxon>
        <taxon>Mythimna</taxon>
    </lineage>
</organism>
<comment type="caution">
    <text evidence="2">The sequence shown here is derived from an EMBL/GenBank/DDBJ whole genome shotgun (WGS) entry which is preliminary data.</text>
</comment>
<evidence type="ECO:0000259" key="1">
    <source>
        <dbReference type="Pfam" id="PF05699"/>
    </source>
</evidence>
<reference evidence="2" key="1">
    <citation type="submission" date="2023-03" db="EMBL/GenBank/DDBJ databases">
        <title>Chromosome-level genomes of two armyworms, Mythimna separata and Mythimna loreyi, provide insights into the biosynthesis and reception of sex pheromones.</title>
        <authorList>
            <person name="Zhao H."/>
        </authorList>
    </citation>
    <scope>NUCLEOTIDE SEQUENCE</scope>
    <source>
        <strain evidence="2">BeijingLab</strain>
        <tissue evidence="2">Pupa</tissue>
    </source>
</reference>
<dbReference type="EMBL" id="JARGEI010000016">
    <property type="protein sequence ID" value="KAJ8717776.1"/>
    <property type="molecule type" value="Genomic_DNA"/>
</dbReference>
<evidence type="ECO:0000313" key="3">
    <source>
        <dbReference type="Proteomes" id="UP001231518"/>
    </source>
</evidence>
<keyword evidence="3" id="KW-1185">Reference proteome</keyword>
<dbReference type="SUPFAM" id="SSF53098">
    <property type="entry name" value="Ribonuclease H-like"/>
    <property type="match status" value="1"/>
</dbReference>
<dbReference type="GO" id="GO:0046983">
    <property type="term" value="F:protein dimerization activity"/>
    <property type="evidence" value="ECO:0007669"/>
    <property type="project" value="InterPro"/>
</dbReference>
<accession>A0AAD7YKE7</accession>
<dbReference type="Proteomes" id="UP001231518">
    <property type="component" value="Chromosome 18"/>
</dbReference>
<dbReference type="InterPro" id="IPR012337">
    <property type="entry name" value="RNaseH-like_sf"/>
</dbReference>
<protein>
    <recommendedName>
        <fullName evidence="1">HAT C-terminal dimerisation domain-containing protein</fullName>
    </recommendedName>
</protein>
<name>A0AAD7YKE7_MYTSE</name>